<evidence type="ECO:0000313" key="1">
    <source>
        <dbReference type="EMBL" id="KZR96976.1"/>
    </source>
</evidence>
<evidence type="ECO:0000313" key="2">
    <source>
        <dbReference type="Proteomes" id="UP000076858"/>
    </source>
</evidence>
<dbReference type="PANTHER" id="PTHR31139:SF4">
    <property type="entry name" value="ECTOPIC P GRANULES PROTEIN 5 HOMOLOG"/>
    <property type="match status" value="1"/>
</dbReference>
<dbReference type="PANTHER" id="PTHR31139">
    <property type="entry name" value="ECTOPIC P GRANULES PROTEIN 5 HOMOLOG"/>
    <property type="match status" value="1"/>
</dbReference>
<dbReference type="AlphaFoldDB" id="A0A164ENW2"/>
<dbReference type="Proteomes" id="UP000076858">
    <property type="component" value="Unassembled WGS sequence"/>
</dbReference>
<dbReference type="EMBL" id="LRGB01023043">
    <property type="protein sequence ID" value="KZR96976.1"/>
    <property type="molecule type" value="Genomic_DNA"/>
</dbReference>
<feature type="non-terminal residue" evidence="1">
    <location>
        <position position="203"/>
    </location>
</feature>
<accession>A0A164ENW2</accession>
<dbReference type="GO" id="GO:0005737">
    <property type="term" value="C:cytoplasm"/>
    <property type="evidence" value="ECO:0007669"/>
    <property type="project" value="TreeGrafter"/>
</dbReference>
<dbReference type="GO" id="GO:0097352">
    <property type="term" value="P:autophagosome maturation"/>
    <property type="evidence" value="ECO:0007669"/>
    <property type="project" value="TreeGrafter"/>
</dbReference>
<reference evidence="1 2" key="1">
    <citation type="submission" date="2016-03" db="EMBL/GenBank/DDBJ databases">
        <title>EvidentialGene: Evidence-directed Construction of Genes on Genomes.</title>
        <authorList>
            <person name="Gilbert D.G."/>
            <person name="Choi J.-H."/>
            <person name="Mockaitis K."/>
            <person name="Colbourne J."/>
            <person name="Pfrender M."/>
        </authorList>
    </citation>
    <scope>NUCLEOTIDE SEQUENCE [LARGE SCALE GENOMIC DNA]</scope>
    <source>
        <strain evidence="1 2">Xinb3</strain>
        <tissue evidence="1">Complete organism</tissue>
    </source>
</reference>
<feature type="non-terminal residue" evidence="1">
    <location>
        <position position="1"/>
    </location>
</feature>
<dbReference type="OrthoDB" id="75419at2759"/>
<keyword evidence="2" id="KW-1185">Reference proteome</keyword>
<sequence length="203" mass="23387">RTEAMEVGTDSWAVGQRIMTNSSTFSSLLKRLVLKWEEGAKKFQSDLLRSGFLQSCCLWVEDVKLLEPHVYLPSLAPNYHPARLLQLFQGSDLWIDLCDLNAIHADRQELRESWNKERNITSPTVSQQKSAESLHSQKDTIYARLQTYPTPIRLTQVALQLPFSRLLLTAFRNASDFRLQLNPHLQVIVDCADQFNRRMAELT</sequence>
<proteinExistence type="predicted"/>
<name>A0A164ENW2_9CRUS</name>
<gene>
    <name evidence="1" type="ORF">APZ42_008386</name>
</gene>
<comment type="caution">
    <text evidence="1">The sequence shown here is derived from an EMBL/GenBank/DDBJ whole genome shotgun (WGS) entry which is preliminary data.</text>
</comment>
<dbReference type="InterPro" id="IPR051436">
    <property type="entry name" value="Autophagy-related_EPG5"/>
</dbReference>
<protein>
    <submittedName>
        <fullName evidence="1">Ectopic P granules protein 5</fullName>
    </submittedName>
</protein>
<organism evidence="1 2">
    <name type="scientific">Daphnia magna</name>
    <dbReference type="NCBI Taxonomy" id="35525"/>
    <lineage>
        <taxon>Eukaryota</taxon>
        <taxon>Metazoa</taxon>
        <taxon>Ecdysozoa</taxon>
        <taxon>Arthropoda</taxon>
        <taxon>Crustacea</taxon>
        <taxon>Branchiopoda</taxon>
        <taxon>Diplostraca</taxon>
        <taxon>Cladocera</taxon>
        <taxon>Anomopoda</taxon>
        <taxon>Daphniidae</taxon>
        <taxon>Daphnia</taxon>
    </lineage>
</organism>